<feature type="coiled-coil region" evidence="2">
    <location>
        <begin position="394"/>
        <end position="421"/>
    </location>
</feature>
<keyword evidence="1" id="KW-0863">Zinc-finger</keyword>
<sequence>MAGPFYPPPPPPPPNNGSFGLPNDPMSGRKIPSSVHSRPPHAGGNRGYRQQGHVTHPRSQAASHPPIPNHGAQSYQTPSSGYQGAPTSMPYGQDAYSGYRTSAPTNIGYAQAYNQNGYNANTNPQYGAHGQTSWNPAQHYTPPAQPMNGAAYPNYSPASVPQQPPNPQYYPPNPAAAQAYPNYPYNNYPIQPTPPQSGFAYAAPPPPPPPPPQPAQVHAQAQGYGNGPRNNDNRSNNSHRRGSHRQHDAGRGQKRKREQSPSRAKSVNSTVLGQRGNHQPNGKHRLKVQVPAPPPVPVFGGIHALPPKPPVVVPPAPQHQTTRKKLLVKKRKPNTLGLNPSGDVNEDSDIDEEAVFAASGAAAQVSHNGQTFTFNSPADIKSWLSQRKERFPTSERVAARKDRIEKRRQKKEAKKLALQLAKSTVSDSDAPPEAEPIKQEAPKDVAKVVKRPRIDTNRPCRYFVEHGACQRKHCRFQHRKPTLEERLKIAEEGSELLRMLGLIKNMAAKGFFDKE</sequence>
<evidence type="ECO:0000313" key="5">
    <source>
        <dbReference type="EMBL" id="KAF2675513.1"/>
    </source>
</evidence>
<keyword evidence="2" id="KW-0175">Coiled coil</keyword>
<feature type="compositionally biased region" description="Polar residues" evidence="3">
    <location>
        <begin position="71"/>
        <end position="86"/>
    </location>
</feature>
<keyword evidence="1" id="KW-0862">Zinc</keyword>
<keyword evidence="1" id="KW-0479">Metal-binding</keyword>
<dbReference type="Proteomes" id="UP000799302">
    <property type="component" value="Unassembled WGS sequence"/>
</dbReference>
<dbReference type="GO" id="GO:0008270">
    <property type="term" value="F:zinc ion binding"/>
    <property type="evidence" value="ECO:0007669"/>
    <property type="project" value="UniProtKB-KW"/>
</dbReference>
<feature type="compositionally biased region" description="Pro residues" evidence="3">
    <location>
        <begin position="162"/>
        <end position="174"/>
    </location>
</feature>
<name>A0A6A6UVK6_9PEZI</name>
<organism evidence="5 6">
    <name type="scientific">Microthyrium microscopicum</name>
    <dbReference type="NCBI Taxonomy" id="703497"/>
    <lineage>
        <taxon>Eukaryota</taxon>
        <taxon>Fungi</taxon>
        <taxon>Dikarya</taxon>
        <taxon>Ascomycota</taxon>
        <taxon>Pezizomycotina</taxon>
        <taxon>Dothideomycetes</taxon>
        <taxon>Dothideomycetes incertae sedis</taxon>
        <taxon>Microthyriales</taxon>
        <taxon>Microthyriaceae</taxon>
        <taxon>Microthyrium</taxon>
    </lineage>
</organism>
<evidence type="ECO:0000256" key="1">
    <source>
        <dbReference type="PROSITE-ProRule" id="PRU00723"/>
    </source>
</evidence>
<evidence type="ECO:0000256" key="2">
    <source>
        <dbReference type="SAM" id="Coils"/>
    </source>
</evidence>
<feature type="compositionally biased region" description="Pro residues" evidence="3">
    <location>
        <begin position="203"/>
        <end position="214"/>
    </location>
</feature>
<evidence type="ECO:0000313" key="6">
    <source>
        <dbReference type="Proteomes" id="UP000799302"/>
    </source>
</evidence>
<dbReference type="Gene3D" id="4.10.1000.10">
    <property type="entry name" value="Zinc finger, CCCH-type"/>
    <property type="match status" value="1"/>
</dbReference>
<accession>A0A6A6UVK6</accession>
<dbReference type="Pfam" id="PF10453">
    <property type="entry name" value="NUFIP1"/>
    <property type="match status" value="1"/>
</dbReference>
<dbReference type="AlphaFoldDB" id="A0A6A6UVK6"/>
<feature type="compositionally biased region" description="Pro residues" evidence="3">
    <location>
        <begin position="1"/>
        <end position="15"/>
    </location>
</feature>
<feature type="compositionally biased region" description="Low complexity" evidence="3">
    <location>
        <begin position="215"/>
        <end position="236"/>
    </location>
</feature>
<feature type="compositionally biased region" description="Polar residues" evidence="3">
    <location>
        <begin position="261"/>
        <end position="280"/>
    </location>
</feature>
<gene>
    <name evidence="5" type="ORF">BT63DRAFT_420710</name>
</gene>
<dbReference type="PROSITE" id="PS50103">
    <property type="entry name" value="ZF_C3H1"/>
    <property type="match status" value="1"/>
</dbReference>
<feature type="compositionally biased region" description="Polar residues" evidence="3">
    <location>
        <begin position="122"/>
        <end position="138"/>
    </location>
</feature>
<evidence type="ECO:0000256" key="3">
    <source>
        <dbReference type="SAM" id="MobiDB-lite"/>
    </source>
</evidence>
<keyword evidence="6" id="KW-1185">Reference proteome</keyword>
<evidence type="ECO:0000259" key="4">
    <source>
        <dbReference type="PROSITE" id="PS50103"/>
    </source>
</evidence>
<dbReference type="InterPro" id="IPR019496">
    <property type="entry name" value="NUFIP1_cons_dom"/>
</dbReference>
<feature type="domain" description="C3H1-type" evidence="4">
    <location>
        <begin position="454"/>
        <end position="481"/>
    </location>
</feature>
<feature type="zinc finger region" description="C3H1-type" evidence="1">
    <location>
        <begin position="454"/>
        <end position="481"/>
    </location>
</feature>
<protein>
    <recommendedName>
        <fullName evidence="4">C3H1-type domain-containing protein</fullName>
    </recommendedName>
</protein>
<proteinExistence type="predicted"/>
<dbReference type="EMBL" id="MU004230">
    <property type="protein sequence ID" value="KAF2675513.1"/>
    <property type="molecule type" value="Genomic_DNA"/>
</dbReference>
<feature type="region of interest" description="Disordered" evidence="3">
    <location>
        <begin position="1"/>
        <end position="103"/>
    </location>
</feature>
<reference evidence="5" key="1">
    <citation type="journal article" date="2020" name="Stud. Mycol.">
        <title>101 Dothideomycetes genomes: a test case for predicting lifestyles and emergence of pathogens.</title>
        <authorList>
            <person name="Haridas S."/>
            <person name="Albert R."/>
            <person name="Binder M."/>
            <person name="Bloem J."/>
            <person name="Labutti K."/>
            <person name="Salamov A."/>
            <person name="Andreopoulos B."/>
            <person name="Baker S."/>
            <person name="Barry K."/>
            <person name="Bills G."/>
            <person name="Bluhm B."/>
            <person name="Cannon C."/>
            <person name="Castanera R."/>
            <person name="Culley D."/>
            <person name="Daum C."/>
            <person name="Ezra D."/>
            <person name="Gonzalez J."/>
            <person name="Henrissat B."/>
            <person name="Kuo A."/>
            <person name="Liang C."/>
            <person name="Lipzen A."/>
            <person name="Lutzoni F."/>
            <person name="Magnuson J."/>
            <person name="Mondo S."/>
            <person name="Nolan M."/>
            <person name="Ohm R."/>
            <person name="Pangilinan J."/>
            <person name="Park H.-J."/>
            <person name="Ramirez L."/>
            <person name="Alfaro M."/>
            <person name="Sun H."/>
            <person name="Tritt A."/>
            <person name="Yoshinaga Y."/>
            <person name="Zwiers L.-H."/>
            <person name="Turgeon B."/>
            <person name="Goodwin S."/>
            <person name="Spatafora J."/>
            <person name="Crous P."/>
            <person name="Grigoriev I."/>
        </authorList>
    </citation>
    <scope>NUCLEOTIDE SEQUENCE</scope>
    <source>
        <strain evidence="5">CBS 115976</strain>
    </source>
</reference>
<feature type="compositionally biased region" description="Low complexity" evidence="3">
    <location>
        <begin position="175"/>
        <end position="190"/>
    </location>
</feature>
<dbReference type="InterPro" id="IPR000571">
    <property type="entry name" value="Znf_CCCH"/>
</dbReference>
<feature type="region of interest" description="Disordered" evidence="3">
    <location>
        <begin position="115"/>
        <end position="294"/>
    </location>
</feature>